<evidence type="ECO:0000256" key="1">
    <source>
        <dbReference type="ARBA" id="ARBA00004141"/>
    </source>
</evidence>
<name>A0A6G1HS08_9PEZI</name>
<evidence type="ECO:0000256" key="6">
    <source>
        <dbReference type="SAM" id="MobiDB-lite"/>
    </source>
</evidence>
<evidence type="ECO:0000313" key="10">
    <source>
        <dbReference type="Proteomes" id="UP000799640"/>
    </source>
</evidence>
<evidence type="ECO:0000259" key="8">
    <source>
        <dbReference type="PROSITE" id="PS50850"/>
    </source>
</evidence>
<dbReference type="SUPFAM" id="SSF103473">
    <property type="entry name" value="MFS general substrate transporter"/>
    <property type="match status" value="1"/>
</dbReference>
<dbReference type="GO" id="GO:0022857">
    <property type="term" value="F:transmembrane transporter activity"/>
    <property type="evidence" value="ECO:0007669"/>
    <property type="project" value="InterPro"/>
</dbReference>
<feature type="transmembrane region" description="Helical" evidence="7">
    <location>
        <begin position="420"/>
        <end position="439"/>
    </location>
</feature>
<comment type="subcellular location">
    <subcellularLocation>
        <location evidence="1">Membrane</location>
        <topology evidence="1">Multi-pass membrane protein</topology>
    </subcellularLocation>
</comment>
<feature type="transmembrane region" description="Helical" evidence="7">
    <location>
        <begin position="478"/>
        <end position="502"/>
    </location>
</feature>
<feature type="transmembrane region" description="Helical" evidence="7">
    <location>
        <begin position="146"/>
        <end position="167"/>
    </location>
</feature>
<dbReference type="EMBL" id="ML996699">
    <property type="protein sequence ID" value="KAF2398704.1"/>
    <property type="molecule type" value="Genomic_DNA"/>
</dbReference>
<dbReference type="FunFam" id="1.20.1250.20:FF:000011">
    <property type="entry name" value="MFS multidrug transporter, putative"/>
    <property type="match status" value="1"/>
</dbReference>
<feature type="transmembrane region" description="Helical" evidence="7">
    <location>
        <begin position="508"/>
        <end position="533"/>
    </location>
</feature>
<dbReference type="GO" id="GO:0016020">
    <property type="term" value="C:membrane"/>
    <property type="evidence" value="ECO:0007669"/>
    <property type="project" value="UniProtKB-SubCell"/>
</dbReference>
<organism evidence="9 10">
    <name type="scientific">Trichodelitschia bisporula</name>
    <dbReference type="NCBI Taxonomy" id="703511"/>
    <lineage>
        <taxon>Eukaryota</taxon>
        <taxon>Fungi</taxon>
        <taxon>Dikarya</taxon>
        <taxon>Ascomycota</taxon>
        <taxon>Pezizomycotina</taxon>
        <taxon>Dothideomycetes</taxon>
        <taxon>Dothideomycetes incertae sedis</taxon>
        <taxon>Phaeotrichales</taxon>
        <taxon>Phaeotrichaceae</taxon>
        <taxon>Trichodelitschia</taxon>
    </lineage>
</organism>
<feature type="compositionally biased region" description="Polar residues" evidence="6">
    <location>
        <begin position="46"/>
        <end position="55"/>
    </location>
</feature>
<dbReference type="PROSITE" id="PS50850">
    <property type="entry name" value="MFS"/>
    <property type="match status" value="1"/>
</dbReference>
<evidence type="ECO:0000256" key="5">
    <source>
        <dbReference type="ARBA" id="ARBA00023136"/>
    </source>
</evidence>
<reference evidence="9" key="1">
    <citation type="journal article" date="2020" name="Stud. Mycol.">
        <title>101 Dothideomycetes genomes: a test case for predicting lifestyles and emergence of pathogens.</title>
        <authorList>
            <person name="Haridas S."/>
            <person name="Albert R."/>
            <person name="Binder M."/>
            <person name="Bloem J."/>
            <person name="Labutti K."/>
            <person name="Salamov A."/>
            <person name="Andreopoulos B."/>
            <person name="Baker S."/>
            <person name="Barry K."/>
            <person name="Bills G."/>
            <person name="Bluhm B."/>
            <person name="Cannon C."/>
            <person name="Castanera R."/>
            <person name="Culley D."/>
            <person name="Daum C."/>
            <person name="Ezra D."/>
            <person name="Gonzalez J."/>
            <person name="Henrissat B."/>
            <person name="Kuo A."/>
            <person name="Liang C."/>
            <person name="Lipzen A."/>
            <person name="Lutzoni F."/>
            <person name="Magnuson J."/>
            <person name="Mondo S."/>
            <person name="Nolan M."/>
            <person name="Ohm R."/>
            <person name="Pangilinan J."/>
            <person name="Park H.-J."/>
            <person name="Ramirez L."/>
            <person name="Alfaro M."/>
            <person name="Sun H."/>
            <person name="Tritt A."/>
            <person name="Yoshinaga Y."/>
            <person name="Zwiers L.-H."/>
            <person name="Turgeon B."/>
            <person name="Goodwin S."/>
            <person name="Spatafora J."/>
            <person name="Crous P."/>
            <person name="Grigoriev I."/>
        </authorList>
    </citation>
    <scope>NUCLEOTIDE SEQUENCE</scope>
    <source>
        <strain evidence="9">CBS 262.69</strain>
    </source>
</reference>
<feature type="transmembrane region" description="Helical" evidence="7">
    <location>
        <begin position="204"/>
        <end position="228"/>
    </location>
</feature>
<dbReference type="InterPro" id="IPR036259">
    <property type="entry name" value="MFS_trans_sf"/>
</dbReference>
<keyword evidence="4 7" id="KW-1133">Transmembrane helix</keyword>
<feature type="transmembrane region" description="Helical" evidence="7">
    <location>
        <begin position="336"/>
        <end position="358"/>
    </location>
</feature>
<comment type="similarity">
    <text evidence="2">Belongs to the major facilitator superfamily.</text>
</comment>
<feature type="compositionally biased region" description="Basic and acidic residues" evidence="6">
    <location>
        <begin position="60"/>
        <end position="69"/>
    </location>
</feature>
<evidence type="ECO:0000256" key="2">
    <source>
        <dbReference type="ARBA" id="ARBA00008335"/>
    </source>
</evidence>
<feature type="region of interest" description="Disordered" evidence="6">
    <location>
        <begin position="1"/>
        <end position="103"/>
    </location>
</feature>
<evidence type="ECO:0000256" key="7">
    <source>
        <dbReference type="SAM" id="Phobius"/>
    </source>
</evidence>
<feature type="transmembrane region" description="Helical" evidence="7">
    <location>
        <begin position="267"/>
        <end position="287"/>
    </location>
</feature>
<feature type="transmembrane region" description="Helical" evidence="7">
    <location>
        <begin position="378"/>
        <end position="400"/>
    </location>
</feature>
<gene>
    <name evidence="9" type="ORF">EJ06DRAFT_557906</name>
</gene>
<evidence type="ECO:0000256" key="4">
    <source>
        <dbReference type="ARBA" id="ARBA00022989"/>
    </source>
</evidence>
<feature type="transmembrane region" description="Helical" evidence="7">
    <location>
        <begin position="112"/>
        <end position="134"/>
    </location>
</feature>
<feature type="compositionally biased region" description="Low complexity" evidence="6">
    <location>
        <begin position="70"/>
        <end position="82"/>
    </location>
</feature>
<dbReference type="Proteomes" id="UP000799640">
    <property type="component" value="Unassembled WGS sequence"/>
</dbReference>
<sequence length="547" mass="58352">MTLIPRPRSPPAGPDRAALVDLAAAEGHDADIPSNIGRVPDEKTPHSLTPDTPVSTGPHGLDKDLEKEAGSAQSSASSVAEPEPTDPNIVDWDGPDDPANPQNWSTLRKTGAILIISGFTFLIPLGSSIFAPGVPLVMEEFHSHNTLLAGFVVSVYVLGFAFGPLVIAPLSEMHGRLPLYHASNALFTIFTIACALAPSLNSLIAFRFIAGAVGAAPLALGGGTIADVTTREQRATAMSVWMLGPTVGPVLGPIAGGFISAGLGWRWNFWVVAIAAGAFGVGGLVLMRETYAPAILAKKAARLRKETGNSALRSKLDSGLAPRDLFLFSIVRPTKMLFLSPIVFFLSAYVALVYSYLYLMFTTFTDIFLTQYHFAPRLVGLSFVGIGIGAFVGQFGYSWLANRDVRKHIAAGTFTPERRLVFMCPGAFLVPIGLFWYGWAVQARVHWICPIMATVVFGVGLLLIFMPANTYLVDVYTVHAASAMAANTVLRSIAAAILPLAGPSMFKALGYGGGGSLLGGFAVVMLPVPFIFLKYGERLRTRFVVKL</sequence>
<feature type="transmembrane region" description="Helical" evidence="7">
    <location>
        <begin position="240"/>
        <end position="261"/>
    </location>
</feature>
<dbReference type="Gene3D" id="1.20.1250.20">
    <property type="entry name" value="MFS general substrate transporter like domains"/>
    <property type="match status" value="1"/>
</dbReference>
<protein>
    <submittedName>
        <fullName evidence="9">MFS general substrate transporter</fullName>
    </submittedName>
</protein>
<proteinExistence type="inferred from homology"/>
<feature type="transmembrane region" description="Helical" evidence="7">
    <location>
        <begin position="445"/>
        <end position="466"/>
    </location>
</feature>
<keyword evidence="3 7" id="KW-0812">Transmembrane</keyword>
<keyword evidence="5 7" id="KW-0472">Membrane</keyword>
<dbReference type="InterPro" id="IPR020846">
    <property type="entry name" value="MFS_dom"/>
</dbReference>
<feature type="transmembrane region" description="Helical" evidence="7">
    <location>
        <begin position="179"/>
        <end position="198"/>
    </location>
</feature>
<evidence type="ECO:0000313" key="9">
    <source>
        <dbReference type="EMBL" id="KAF2398704.1"/>
    </source>
</evidence>
<accession>A0A6G1HS08</accession>
<dbReference type="InterPro" id="IPR011701">
    <property type="entry name" value="MFS"/>
</dbReference>
<evidence type="ECO:0000256" key="3">
    <source>
        <dbReference type="ARBA" id="ARBA00022692"/>
    </source>
</evidence>
<dbReference type="PANTHER" id="PTHR23502:SF68">
    <property type="entry name" value="MULTIDRUG TRANSPORTER, PUTATIVE (AFU_ORTHOLOGUE AFUA_3G01120)-RELATED"/>
    <property type="match status" value="1"/>
</dbReference>
<feature type="domain" description="Major facilitator superfamily (MFS) profile" evidence="8">
    <location>
        <begin position="112"/>
        <end position="539"/>
    </location>
</feature>
<dbReference type="Pfam" id="PF07690">
    <property type="entry name" value="MFS_1"/>
    <property type="match status" value="1"/>
</dbReference>
<dbReference type="OrthoDB" id="5296287at2759"/>
<dbReference type="AlphaFoldDB" id="A0A6G1HS08"/>
<dbReference type="CDD" id="cd17323">
    <property type="entry name" value="MFS_Tpo1_MDR_like"/>
    <property type="match status" value="1"/>
</dbReference>
<keyword evidence="10" id="KW-1185">Reference proteome</keyword>
<dbReference type="PANTHER" id="PTHR23502">
    <property type="entry name" value="MAJOR FACILITATOR SUPERFAMILY"/>
    <property type="match status" value="1"/>
</dbReference>